<reference evidence="1 2" key="1">
    <citation type="submission" date="2018-06" db="EMBL/GenBank/DDBJ databases">
        <title>A transcriptomic atlas of mushroom development highlights an independent origin of complex multicellularity.</title>
        <authorList>
            <consortium name="DOE Joint Genome Institute"/>
            <person name="Krizsan K."/>
            <person name="Almasi E."/>
            <person name="Merenyi Z."/>
            <person name="Sahu N."/>
            <person name="Viragh M."/>
            <person name="Koszo T."/>
            <person name="Mondo S."/>
            <person name="Kiss B."/>
            <person name="Balint B."/>
            <person name="Kues U."/>
            <person name="Barry K."/>
            <person name="Hegedus J.C."/>
            <person name="Henrissat B."/>
            <person name="Johnson J."/>
            <person name="Lipzen A."/>
            <person name="Ohm R."/>
            <person name="Nagy I."/>
            <person name="Pangilinan J."/>
            <person name="Yan J."/>
            <person name="Xiong Y."/>
            <person name="Grigoriev I.V."/>
            <person name="Hibbett D.S."/>
            <person name="Nagy L.G."/>
        </authorList>
    </citation>
    <scope>NUCLEOTIDE SEQUENCE [LARGE SCALE GENOMIC DNA]</scope>
    <source>
        <strain evidence="1 2">SZMC22713</strain>
    </source>
</reference>
<dbReference type="OrthoDB" id="3266227at2759"/>
<dbReference type="Proteomes" id="UP000294933">
    <property type="component" value="Unassembled WGS sequence"/>
</dbReference>
<proteinExistence type="predicted"/>
<evidence type="ECO:0000313" key="1">
    <source>
        <dbReference type="EMBL" id="TDL18172.1"/>
    </source>
</evidence>
<name>A0A4Y7PTI3_9AGAM</name>
<gene>
    <name evidence="1" type="ORF">BD410DRAFT_793478</name>
</gene>
<protein>
    <recommendedName>
        <fullName evidence="3">Ricin B lectin domain-containing protein</fullName>
    </recommendedName>
</protein>
<evidence type="ECO:0008006" key="3">
    <source>
        <dbReference type="Google" id="ProtNLM"/>
    </source>
</evidence>
<sequence>MTQLASPPCESHDTEDALTGDHLIQNVGVNNFLTLPKPANEMSDVVGDVMENHLENQQALWWNVEISKDGMHYTIKNLGSAKYAACYVGTEDRSAALEKDSTIVQKDSVEKDGAVAEKDGAVFKERCTIVGQMNSQDFLIKECRVKGTYTIQPKGTTELYLGLADREFKTPVQLVKTPTNGRNQWRFTKINKK</sequence>
<dbReference type="EMBL" id="ML170211">
    <property type="protein sequence ID" value="TDL18172.1"/>
    <property type="molecule type" value="Genomic_DNA"/>
</dbReference>
<keyword evidence="2" id="KW-1185">Reference proteome</keyword>
<accession>A0A4Y7PTI3</accession>
<dbReference type="AlphaFoldDB" id="A0A4Y7PTI3"/>
<dbReference type="Gene3D" id="2.80.10.50">
    <property type="match status" value="1"/>
</dbReference>
<evidence type="ECO:0000313" key="2">
    <source>
        <dbReference type="Proteomes" id="UP000294933"/>
    </source>
</evidence>
<organism evidence="1 2">
    <name type="scientific">Rickenella mellea</name>
    <dbReference type="NCBI Taxonomy" id="50990"/>
    <lineage>
        <taxon>Eukaryota</taxon>
        <taxon>Fungi</taxon>
        <taxon>Dikarya</taxon>
        <taxon>Basidiomycota</taxon>
        <taxon>Agaricomycotina</taxon>
        <taxon>Agaricomycetes</taxon>
        <taxon>Hymenochaetales</taxon>
        <taxon>Rickenellaceae</taxon>
        <taxon>Rickenella</taxon>
    </lineage>
</organism>
<dbReference type="VEuPathDB" id="FungiDB:BD410DRAFT_793478"/>